<dbReference type="AlphaFoldDB" id="A0A410FVY5"/>
<protein>
    <recommendedName>
        <fullName evidence="5">Glycosyltransferase family 4 protein</fullName>
    </recommendedName>
</protein>
<gene>
    <name evidence="3" type="ORF">BIP78_1417</name>
</gene>
<evidence type="ECO:0000259" key="2">
    <source>
        <dbReference type="Pfam" id="PF13439"/>
    </source>
</evidence>
<evidence type="ECO:0000313" key="3">
    <source>
        <dbReference type="EMBL" id="QAA77183.1"/>
    </source>
</evidence>
<accession>A0A410FVY5</accession>
<dbReference type="PANTHER" id="PTHR45947:SF3">
    <property type="entry name" value="SULFOQUINOVOSYL TRANSFERASE SQD2"/>
    <property type="match status" value="1"/>
</dbReference>
<proteinExistence type="predicted"/>
<dbReference type="Proteomes" id="UP000287233">
    <property type="component" value="Chromosome"/>
</dbReference>
<dbReference type="GO" id="GO:0016757">
    <property type="term" value="F:glycosyltransferase activity"/>
    <property type="evidence" value="ECO:0007669"/>
    <property type="project" value="InterPro"/>
</dbReference>
<dbReference type="EMBL" id="CP034928">
    <property type="protein sequence ID" value="QAA77183.1"/>
    <property type="molecule type" value="Genomic_DNA"/>
</dbReference>
<dbReference type="InterPro" id="IPR001296">
    <property type="entry name" value="Glyco_trans_1"/>
</dbReference>
<dbReference type="InterPro" id="IPR028098">
    <property type="entry name" value="Glyco_trans_4-like_N"/>
</dbReference>
<evidence type="ECO:0008006" key="5">
    <source>
        <dbReference type="Google" id="ProtNLM"/>
    </source>
</evidence>
<dbReference type="PANTHER" id="PTHR45947">
    <property type="entry name" value="SULFOQUINOVOSYL TRANSFERASE SQD2"/>
    <property type="match status" value="1"/>
</dbReference>
<dbReference type="InterPro" id="IPR050194">
    <property type="entry name" value="Glycosyltransferase_grp1"/>
</dbReference>
<reference evidence="4" key="1">
    <citation type="submission" date="2018-12" db="EMBL/GenBank/DDBJ databases">
        <title>Complete genome sequence of an uncultured bacterium of the candidate phylum Bipolaricaulota.</title>
        <authorList>
            <person name="Kadnikov V.V."/>
            <person name="Mardanov A.V."/>
            <person name="Beletsky A.V."/>
            <person name="Frank Y.A."/>
            <person name="Karnachuk O.V."/>
            <person name="Ravin N.V."/>
        </authorList>
    </citation>
    <scope>NUCLEOTIDE SEQUENCE [LARGE SCALE GENOMIC DNA]</scope>
</reference>
<feature type="domain" description="Glycosyltransferase subfamily 4-like N-terminal" evidence="2">
    <location>
        <begin position="14"/>
        <end position="176"/>
    </location>
</feature>
<feature type="domain" description="Glycosyl transferase family 1" evidence="1">
    <location>
        <begin position="189"/>
        <end position="350"/>
    </location>
</feature>
<dbReference type="SUPFAM" id="SSF53756">
    <property type="entry name" value="UDP-Glycosyltransferase/glycogen phosphorylase"/>
    <property type="match status" value="1"/>
</dbReference>
<dbReference type="Pfam" id="PF13439">
    <property type="entry name" value="Glyco_transf_4"/>
    <property type="match status" value="1"/>
</dbReference>
<dbReference type="Pfam" id="PF00534">
    <property type="entry name" value="Glycos_transf_1"/>
    <property type="match status" value="1"/>
</dbReference>
<organism evidence="3 4">
    <name type="scientific">Bipolaricaulis sibiricus</name>
    <dbReference type="NCBI Taxonomy" id="2501609"/>
    <lineage>
        <taxon>Bacteria</taxon>
        <taxon>Candidatus Bipolaricaulota</taxon>
        <taxon>Candidatus Bipolaricaulia</taxon>
        <taxon>Candidatus Bipolaricaulales</taxon>
        <taxon>Candidatus Bipolaricaulaceae</taxon>
        <taxon>Candidatus Bipolaricaulis</taxon>
    </lineage>
</organism>
<sequence length="384" mass="42563">MKIGLFTDVYPPDVGGIEVVIGFMERILRDRGHRVVTFAPAYPGYRAHGPGVYRLPSVGVSRSRNWRLGYSLTGAARRAARDLDIVHSHTSYTIGLLGARVALAQGIPHVHTYHVLLQEYRRAIASGLPRAVLDGWLRLFLRRCDLVIAPSEFARQEVASYGVPVPVRVLPFGLDAADFERPLVSNPRAELGIEERYLLLFVGRLVEEKNVGFLLRAFRILLERRDDVRLVIVGDGPGRGDLQELAVELGIQHKTTFCGYLPREKVIDLNRQADLFVFGSKTESQGLVILEAMMAGTPAVAVDAAGVRDILRTGRDGVLVPEDERVFAACCHELLSDEQRRSAMGRSAQDRAQEFTAQASVDELVRIYEELRAQKLCARTAAGV</sequence>
<evidence type="ECO:0000259" key="1">
    <source>
        <dbReference type="Pfam" id="PF00534"/>
    </source>
</evidence>
<evidence type="ECO:0000313" key="4">
    <source>
        <dbReference type="Proteomes" id="UP000287233"/>
    </source>
</evidence>
<dbReference type="KEGG" id="bih:BIP78_1417"/>
<name>A0A410FVY5_BIPS1</name>
<dbReference type="Gene3D" id="3.40.50.2000">
    <property type="entry name" value="Glycogen Phosphorylase B"/>
    <property type="match status" value="2"/>
</dbReference>